<proteinExistence type="predicted"/>
<sequence>MDQNEQADKDFTRARRMAFLRRIGAYLRNDSASNQLLSFEEVRSVIGAVQQHYAGMRVVPVSKIVGSVGRHRDFDRSFLPARASVAGRWKKIDQAMMRAEELPPVSLYKIGDAYFVRDGNHRVSVARRQGIEMIDAEVTELKSRVPVDENLTVRDLLHKLEQRRFLERLPMDRVLPEIELRFSDAADYGTLATYIEAHGFRLSQLWRRYVSHEEVLRDWYEYSYRPISAMIREERVLDAFPGRTELDLYAWIIRHRERLVLEWRRESVTPENAMDDILQREGERRRNPLDPERLNIYEG</sequence>
<dbReference type="RefSeq" id="WP_166398058.1">
    <property type="nucleotide sequence ID" value="NZ_CP045121.1"/>
</dbReference>
<dbReference type="AlphaFoldDB" id="A0A6G8Q1R1"/>
<dbReference type="InterPro" id="IPR036086">
    <property type="entry name" value="ParB/Sulfiredoxin_sf"/>
</dbReference>
<keyword evidence="2" id="KW-1185">Reference proteome</keyword>
<accession>A0A6G8Q1R1</accession>
<dbReference type="Proteomes" id="UP000502706">
    <property type="component" value="Chromosome"/>
</dbReference>
<evidence type="ECO:0000313" key="1">
    <source>
        <dbReference type="EMBL" id="QIN80388.1"/>
    </source>
</evidence>
<protein>
    <submittedName>
        <fullName evidence="1">Transcriptional regulator</fullName>
    </submittedName>
</protein>
<dbReference type="SUPFAM" id="SSF110849">
    <property type="entry name" value="ParB/Sulfiredoxin"/>
    <property type="match status" value="1"/>
</dbReference>
<name>A0A6G8Q1R1_9ACTN</name>
<reference evidence="1 2" key="1">
    <citation type="submission" date="2019-10" db="EMBL/GenBank/DDBJ databases">
        <title>Rubrobacter sp nov SCSIO 52915 isolated from a deep-sea sediment in the South China Sea.</title>
        <authorList>
            <person name="Chen R.W."/>
        </authorList>
    </citation>
    <scope>NUCLEOTIDE SEQUENCE [LARGE SCALE GENOMIC DNA]</scope>
    <source>
        <strain evidence="1 2">SCSIO 52915</strain>
    </source>
</reference>
<dbReference type="EMBL" id="CP045121">
    <property type="protein sequence ID" value="QIN80388.1"/>
    <property type="molecule type" value="Genomic_DNA"/>
</dbReference>
<evidence type="ECO:0000313" key="2">
    <source>
        <dbReference type="Proteomes" id="UP000502706"/>
    </source>
</evidence>
<organism evidence="1 2">
    <name type="scientific">Rubrobacter marinus</name>
    <dbReference type="NCBI Taxonomy" id="2653852"/>
    <lineage>
        <taxon>Bacteria</taxon>
        <taxon>Bacillati</taxon>
        <taxon>Actinomycetota</taxon>
        <taxon>Rubrobacteria</taxon>
        <taxon>Rubrobacterales</taxon>
        <taxon>Rubrobacteraceae</taxon>
        <taxon>Rubrobacter</taxon>
    </lineage>
</organism>
<gene>
    <name evidence="1" type="ORF">GBA65_19810</name>
</gene>
<dbReference type="KEGG" id="rmar:GBA65_19810"/>